<name>A0A319DXJ9_ASPSB</name>
<evidence type="ECO:0000256" key="1">
    <source>
        <dbReference type="SAM" id="Phobius"/>
    </source>
</evidence>
<dbReference type="PANTHER" id="PTHR37848:SF1">
    <property type="entry name" value="SUN DOMAIN-CONTAINING PROTEIN"/>
    <property type="match status" value="1"/>
</dbReference>
<dbReference type="AlphaFoldDB" id="A0A319DXJ9"/>
<keyword evidence="1" id="KW-0472">Membrane</keyword>
<protein>
    <submittedName>
        <fullName evidence="2">Uncharacterized protein</fullName>
    </submittedName>
</protein>
<proteinExistence type="predicted"/>
<dbReference type="OrthoDB" id="203796at2759"/>
<keyword evidence="1" id="KW-0812">Transmembrane</keyword>
<keyword evidence="1" id="KW-1133">Transmembrane helix</keyword>
<feature type="transmembrane region" description="Helical" evidence="1">
    <location>
        <begin position="300"/>
        <end position="320"/>
    </location>
</feature>
<gene>
    <name evidence="2" type="ORF">BO78DRAFT_400438</name>
</gene>
<evidence type="ECO:0000313" key="3">
    <source>
        <dbReference type="Proteomes" id="UP000248423"/>
    </source>
</evidence>
<dbReference type="PANTHER" id="PTHR37848">
    <property type="entry name" value="EXPRESSED PROTEIN"/>
    <property type="match status" value="1"/>
</dbReference>
<keyword evidence="3" id="KW-1185">Reference proteome</keyword>
<sequence>MGRLSNSNPPVEEAQALLSHENVEHNDAPPPYAEYLDYASSSAPTLDTIPVRVRLDDSAYILAGSATNIQSDTLPPSTSTTLAPIFSHDRAALFHEIHRQMTLPPRPLLGIQGSHIESTGSRWRRWRRSRWRSRRTTVIDFDLTLDLAETIFAGPTDNKSIKVLRESTTHNPRPLHRTLPSTAEYDYTALDSCEAGMSPHPEDHTMASNIDNELKRWCERFCSDPSPLKSFTIHRHIPNLDTEVSILRNRLTSHLRALNYRGSLHFSVSIAHRTLTIYSPHWINRLRTMTEAEAEEASPWWIVCLLFLLSMALCPIVWLLERRYELVYEQGHRPSIAVPSPLTVGCTNATATTTSPYSISSEANSEEIASALGNFWGPAVQQAAWNWRQQQRQEGTGRRKRRTILTRQNAERVQGLTTTQILRRQRNGERGQGLWIPGEESSPGTIGLVDRVAGRVREVIEDTAVAWRVWIGWGGHS</sequence>
<dbReference type="Proteomes" id="UP000248423">
    <property type="component" value="Unassembled WGS sequence"/>
</dbReference>
<reference evidence="2 3" key="1">
    <citation type="submission" date="2018-02" db="EMBL/GenBank/DDBJ databases">
        <title>The genomes of Aspergillus section Nigri reveals drivers in fungal speciation.</title>
        <authorList>
            <consortium name="DOE Joint Genome Institute"/>
            <person name="Vesth T.C."/>
            <person name="Nybo J."/>
            <person name="Theobald S."/>
            <person name="Brandl J."/>
            <person name="Frisvad J.C."/>
            <person name="Nielsen K.F."/>
            <person name="Lyhne E.K."/>
            <person name="Kogle M.E."/>
            <person name="Kuo A."/>
            <person name="Riley R."/>
            <person name="Clum A."/>
            <person name="Nolan M."/>
            <person name="Lipzen A."/>
            <person name="Salamov A."/>
            <person name="Henrissat B."/>
            <person name="Wiebenga A."/>
            <person name="De vries R.P."/>
            <person name="Grigoriev I.V."/>
            <person name="Mortensen U.H."/>
            <person name="Andersen M.R."/>
            <person name="Baker S.E."/>
        </authorList>
    </citation>
    <scope>NUCLEOTIDE SEQUENCE [LARGE SCALE GENOMIC DNA]</scope>
    <source>
        <strain evidence="2 3">CBS 121057</strain>
    </source>
</reference>
<evidence type="ECO:0000313" key="2">
    <source>
        <dbReference type="EMBL" id="PYI02531.1"/>
    </source>
</evidence>
<accession>A0A319DXJ9</accession>
<dbReference type="VEuPathDB" id="FungiDB:BO78DRAFT_400438"/>
<organism evidence="2 3">
    <name type="scientific">Aspergillus sclerotiicarbonarius (strain CBS 121057 / IBT 28362)</name>
    <dbReference type="NCBI Taxonomy" id="1448318"/>
    <lineage>
        <taxon>Eukaryota</taxon>
        <taxon>Fungi</taxon>
        <taxon>Dikarya</taxon>
        <taxon>Ascomycota</taxon>
        <taxon>Pezizomycotina</taxon>
        <taxon>Eurotiomycetes</taxon>
        <taxon>Eurotiomycetidae</taxon>
        <taxon>Eurotiales</taxon>
        <taxon>Aspergillaceae</taxon>
        <taxon>Aspergillus</taxon>
        <taxon>Aspergillus subgen. Circumdati</taxon>
    </lineage>
</organism>
<dbReference type="EMBL" id="KZ826393">
    <property type="protein sequence ID" value="PYI02531.1"/>
    <property type="molecule type" value="Genomic_DNA"/>
</dbReference>